<proteinExistence type="predicted"/>
<keyword evidence="1 3" id="KW-0378">Hydrolase</keyword>
<dbReference type="PANTHER" id="PTHR43546:SF9">
    <property type="entry name" value="L-ASCORBATE-6-PHOSPHATE LACTONASE ULAG-RELATED"/>
    <property type="match status" value="1"/>
</dbReference>
<evidence type="ECO:0000313" key="4">
    <source>
        <dbReference type="Proteomes" id="UP000291758"/>
    </source>
</evidence>
<dbReference type="Gene3D" id="3.60.15.10">
    <property type="entry name" value="Ribonuclease Z/Hydroxyacylglutathione hydrolase-like"/>
    <property type="match status" value="1"/>
</dbReference>
<dbReference type="PANTHER" id="PTHR43546">
    <property type="entry name" value="UPF0173 METAL-DEPENDENT HYDROLASE MJ1163-RELATED"/>
    <property type="match status" value="1"/>
</dbReference>
<dbReference type="InterPro" id="IPR001279">
    <property type="entry name" value="Metallo-B-lactamas"/>
</dbReference>
<gene>
    <name evidence="3" type="ORF">ET495_03055</name>
</gene>
<dbReference type="AlphaFoldDB" id="A0A4P6EQA4"/>
<evidence type="ECO:0000256" key="1">
    <source>
        <dbReference type="ARBA" id="ARBA00022801"/>
    </source>
</evidence>
<dbReference type="EMBL" id="CP035495">
    <property type="protein sequence ID" value="QAY64716.1"/>
    <property type="molecule type" value="Genomic_DNA"/>
</dbReference>
<dbReference type="KEGG" id="xyl:ET495_03055"/>
<protein>
    <submittedName>
        <fullName evidence="3">MBL fold metallo-hydrolase</fullName>
    </submittedName>
</protein>
<name>A0A4P6EQA4_9MICO</name>
<accession>A0A4P6EQA4</accession>
<dbReference type="InterPro" id="IPR036866">
    <property type="entry name" value="RibonucZ/Hydroxyglut_hydro"/>
</dbReference>
<evidence type="ECO:0000313" key="3">
    <source>
        <dbReference type="EMBL" id="QAY64716.1"/>
    </source>
</evidence>
<feature type="domain" description="Metallo-beta-lactamase" evidence="2">
    <location>
        <begin position="19"/>
        <end position="220"/>
    </location>
</feature>
<evidence type="ECO:0000259" key="2">
    <source>
        <dbReference type="Pfam" id="PF12706"/>
    </source>
</evidence>
<dbReference type="Proteomes" id="UP000291758">
    <property type="component" value="Chromosome"/>
</dbReference>
<dbReference type="OrthoDB" id="3204284at2"/>
<dbReference type="SUPFAM" id="SSF56281">
    <property type="entry name" value="Metallo-hydrolase/oxidoreductase"/>
    <property type="match status" value="1"/>
</dbReference>
<keyword evidence="4" id="KW-1185">Reference proteome</keyword>
<sequence>MSVTHVGGPTVLIELAGWRILTDPTFDPPGRTYEFGLGTRSTKTTGPAVAPDEVGPVDLILLSHDHHADNLDDHGRSLLPSAGTVLTTVPGARRLRAPNTRGLRPGQATTASAVGRPDLHVLATPCRHGPPLSRPVAGTVIGFAVSLAGSPRTAVWMTGDTVLHRPLRRAARHLDVDVLLLHLGAVRFPLTGPLRYSMNSTDAAGLLAATRPRVVVPVHYEGWSHFSEAEERARENLHADRLPAGTTVTWLERGRAAALALHGP</sequence>
<dbReference type="GO" id="GO:0016787">
    <property type="term" value="F:hydrolase activity"/>
    <property type="evidence" value="ECO:0007669"/>
    <property type="project" value="UniProtKB-KW"/>
</dbReference>
<organism evidence="3 4">
    <name type="scientific">Xylanimonas allomyrinae</name>
    <dbReference type="NCBI Taxonomy" id="2509459"/>
    <lineage>
        <taxon>Bacteria</taxon>
        <taxon>Bacillati</taxon>
        <taxon>Actinomycetota</taxon>
        <taxon>Actinomycetes</taxon>
        <taxon>Micrococcales</taxon>
        <taxon>Promicromonosporaceae</taxon>
        <taxon>Xylanimonas</taxon>
    </lineage>
</organism>
<dbReference type="InterPro" id="IPR050114">
    <property type="entry name" value="UPF0173_UPF0282_UlaG_hydrolase"/>
</dbReference>
<reference evidence="3 4" key="1">
    <citation type="submission" date="2019-01" db="EMBL/GenBank/DDBJ databases">
        <title>Genome sequencing of strain 2JSPR-7.</title>
        <authorList>
            <person name="Heo J."/>
            <person name="Kim S.-J."/>
            <person name="Kim J.-S."/>
            <person name="Hong S.-B."/>
            <person name="Kwon S.-W."/>
        </authorList>
    </citation>
    <scope>NUCLEOTIDE SEQUENCE [LARGE SCALE GENOMIC DNA]</scope>
    <source>
        <strain evidence="3 4">2JSPR-7</strain>
    </source>
</reference>
<dbReference type="Pfam" id="PF12706">
    <property type="entry name" value="Lactamase_B_2"/>
    <property type="match status" value="1"/>
</dbReference>